<evidence type="ECO:0000256" key="13">
    <source>
        <dbReference type="SAM" id="MobiDB-lite"/>
    </source>
</evidence>
<feature type="region of interest" description="Disordered" evidence="13">
    <location>
        <begin position="1156"/>
        <end position="1203"/>
    </location>
</feature>
<evidence type="ECO:0000256" key="10">
    <source>
        <dbReference type="ARBA" id="ARBA00077390"/>
    </source>
</evidence>
<evidence type="ECO:0000256" key="5">
    <source>
        <dbReference type="ARBA" id="ARBA00022927"/>
    </source>
</evidence>
<evidence type="ECO:0000313" key="15">
    <source>
        <dbReference type="EMBL" id="EDW60609.1"/>
    </source>
</evidence>
<evidence type="ECO:0000256" key="9">
    <source>
        <dbReference type="ARBA" id="ARBA00068360"/>
    </source>
</evidence>
<keyword evidence="4" id="KW-0509">mRNA transport</keyword>
<dbReference type="FunCoup" id="B4LK20">
    <property type="interactions" value="1757"/>
</dbReference>
<dbReference type="SUPFAM" id="SSF117289">
    <property type="entry name" value="Nucleoporin domain"/>
    <property type="match status" value="1"/>
</dbReference>
<evidence type="ECO:0000256" key="1">
    <source>
        <dbReference type="ARBA" id="ARBA00004567"/>
    </source>
</evidence>
<dbReference type="GO" id="GO:0008139">
    <property type="term" value="F:nuclear localization sequence binding"/>
    <property type="evidence" value="ECO:0007669"/>
    <property type="project" value="TreeGrafter"/>
</dbReference>
<dbReference type="GO" id="GO:0051028">
    <property type="term" value="P:mRNA transport"/>
    <property type="evidence" value="ECO:0007669"/>
    <property type="project" value="UniProtKB-KW"/>
</dbReference>
<dbReference type="InterPro" id="IPR015943">
    <property type="entry name" value="WD40/YVTN_repeat-like_dom_sf"/>
</dbReference>
<feature type="compositionally biased region" description="Basic and acidic residues" evidence="13">
    <location>
        <begin position="1051"/>
        <end position="1066"/>
    </location>
</feature>
<organism evidence="15 16">
    <name type="scientific">Drosophila virilis</name>
    <name type="common">Fruit fly</name>
    <dbReference type="NCBI Taxonomy" id="7244"/>
    <lineage>
        <taxon>Eukaryota</taxon>
        <taxon>Metazoa</taxon>
        <taxon>Ecdysozoa</taxon>
        <taxon>Arthropoda</taxon>
        <taxon>Hexapoda</taxon>
        <taxon>Insecta</taxon>
        <taxon>Pterygota</taxon>
        <taxon>Neoptera</taxon>
        <taxon>Endopterygota</taxon>
        <taxon>Diptera</taxon>
        <taxon>Brachycera</taxon>
        <taxon>Muscomorpha</taxon>
        <taxon>Ephydroidea</taxon>
        <taxon>Drosophilidae</taxon>
        <taxon>Drosophila</taxon>
    </lineage>
</organism>
<dbReference type="STRING" id="7244.B4LK20"/>
<feature type="compositionally biased region" description="Polar residues" evidence="13">
    <location>
        <begin position="1639"/>
        <end position="1650"/>
    </location>
</feature>
<reference evidence="15" key="2">
    <citation type="journal article" date="2008" name="Bioinformatics">
        <title>Assembly reconciliation.</title>
        <authorList>
            <person name="Zimin A.V."/>
            <person name="Smith D.R."/>
            <person name="Sutton G."/>
            <person name="Yorke J.A."/>
        </authorList>
    </citation>
    <scope>NUCLEOTIDE SEQUENCE</scope>
    <source>
        <strain evidence="15">TSC#15010-1051.87</strain>
    </source>
</reference>
<evidence type="ECO:0000256" key="12">
    <source>
        <dbReference type="SAM" id="Coils"/>
    </source>
</evidence>
<evidence type="ECO:0000256" key="4">
    <source>
        <dbReference type="ARBA" id="ARBA00022816"/>
    </source>
</evidence>
<feature type="domain" description="Nucleoporin Nup159/Nup146 N-terminal" evidence="14">
    <location>
        <begin position="31"/>
        <end position="383"/>
    </location>
</feature>
<keyword evidence="6" id="KW-0811">Translocation</keyword>
<keyword evidence="12" id="KW-0175">Coiled coil</keyword>
<reference evidence="15" key="3">
    <citation type="submission" date="2008-06" db="EMBL/GenBank/DDBJ databases">
        <authorList>
            <consortium name="FlyBase"/>
        </authorList>
    </citation>
    <scope>NUCLEOTIDE SEQUENCE</scope>
    <source>
        <strain evidence="15">TSC#15010-1051.87</strain>
    </source>
</reference>
<keyword evidence="3" id="KW-0677">Repeat</keyword>
<evidence type="ECO:0000259" key="14">
    <source>
        <dbReference type="Pfam" id="PF16755"/>
    </source>
</evidence>
<dbReference type="Gene3D" id="2.130.10.10">
    <property type="entry name" value="YVTN repeat-like/Quinoprotein amine dehydrogenase"/>
    <property type="match status" value="1"/>
</dbReference>
<accession>B4LK20</accession>
<feature type="compositionally biased region" description="Low complexity" evidence="13">
    <location>
        <begin position="1072"/>
        <end position="1095"/>
    </location>
</feature>
<dbReference type="KEGG" id="dvi:6626691"/>
<feature type="compositionally biased region" description="Low complexity" evidence="13">
    <location>
        <begin position="1289"/>
        <end position="1306"/>
    </location>
</feature>
<dbReference type="Proteomes" id="UP000008792">
    <property type="component" value="Unassembled WGS sequence"/>
</dbReference>
<dbReference type="InterPro" id="IPR039462">
    <property type="entry name" value="Nup159/Nup146_N"/>
</dbReference>
<feature type="region of interest" description="Disordered" evidence="13">
    <location>
        <begin position="1634"/>
        <end position="1655"/>
    </location>
</feature>
<feature type="region of interest" description="Disordered" evidence="13">
    <location>
        <begin position="1043"/>
        <end position="1095"/>
    </location>
</feature>
<dbReference type="OMA" id="WLSTFQF"/>
<dbReference type="InParanoid" id="B4LK20"/>
<feature type="region of interest" description="Disordered" evidence="13">
    <location>
        <begin position="1283"/>
        <end position="1306"/>
    </location>
</feature>
<feature type="coiled-coil region" evidence="12">
    <location>
        <begin position="613"/>
        <end position="667"/>
    </location>
</feature>
<keyword evidence="7" id="KW-0906">Nuclear pore complex</keyword>
<dbReference type="PANTHER" id="PTHR23193">
    <property type="entry name" value="NUCLEAR PORE COMPLEX PROTEIN NUP"/>
    <property type="match status" value="1"/>
</dbReference>
<dbReference type="GO" id="GO:0017056">
    <property type="term" value="F:structural constituent of nuclear pore"/>
    <property type="evidence" value="ECO:0007669"/>
    <property type="project" value="TreeGrafter"/>
</dbReference>
<sequence>MAQNAPNCKDTQEIQFKLHDKFVAFRKCGEPRSNVNLLAVSSSRGLLFAGNPNAPELRVIIIKDVAAAKTCGKQPLARLVPLPSIPNYMSCSADGNLLAINYTQPNGNSLFLIYAVQSFMSPEPCVLYNIRMSPEDYVYAVQLLWNPVLPNSLAVVLSNGGLAMYALKDGGNFELHTLDKSQQIKCGCWSPKGKQLVLGFPGGRLQQFKPDLTPAKTLACPPNVHDAPFDTIAVHWLSTFQFAVVFLQHGEDCSPALYIINAPKAGAPTYTNYYDICYSLNGPRNHQFNFTHVPQWNLLLVSSANGVEVGVLATTEAGDTPTWQQLTLLDEARIEMPLSEATQDETFPLGFAYDTSSTHQLSINEQQLPSMPMVHVLGTDGTLLAFNFLNLQPGAASVCSPPPPLADTSGQFCALDALLGTEEQPPAPPAAVPPPATVATVEANTPALSDISFAFTPNTVTSTPAPMKDKPPSLFAGFGNVGNKGPPAFGAPAAPLNFAAAPAKPLPAPSFGGFGAPNTAPPPTGSMFSLPASNNTPSFTNVAMDKPAPAPTAASQPATTAAAAAAKANSNKPLYTVPPTFTPVVTAHAAAPKPPAAGKSSEFSAGEVDDVIVEIMNVQISAFSEQIEQQKQQTQALLSQIESPSTIKFYAKRLEDLQELNEQANDVDFELDVQGLRHTLSEAYAMMAECRAKLEVYRKPDITRLMTSTNFDAAGRRLLSRLQSYVAANEAQLQLAQQQIDAQWEQYQDVLRRSSKSKMHMPCLEGIYQRLTRLQNMTSDQRITQNNIKSRLKERGLLQSALLNQESSRVRTNEAVDTLADSILSITLNQVVETNRAKLSQQKLHCIRQLLQQHNVHIISPQRPDRVGLKSEVILETKLKAELKKKTAAAAAAATTAPPASAKPAVAHKAIQAATVAVGAPQLAKPTASKPAATVAAMEKLHSLPVSVVAASAPAPVPATFSFSQSSPFVKTTASTVTTTTLSAGEVTKPTTSFFGGTSPFSFGGAKPMLPFGGLNAAPKPQTTATPAPNLFSGFGNVSVDTVKPKATPEPPKEASVKPVEAKKDMTVPVEPTAAESARTAAPAPTAAPATAATKSEQAAKPFTFAGFGNNAGNTIGGSSSTFSFGGFGSSLGNSATPFAPPAAATTAAPAAAPTAVATTTPATSSTDTVVSSSSTPAPTPTPSLTAAAAPTAASDTASTSSVASTISTTSSAASVTSSSAPPVDNLFASINICKPQTKDSTADAAPQPANIFSGFGQSANSTFPALGTGGDGSKSLFGGADSVSGADTTTSSSSNTSATTATTTTTATAATAATTITTTATVATPAATVSAPTFAAAASNAVSTTNAASAPGSKFSFSNAFSSLNTAGSSTPSGSLTATSSATSITSNTSGSIFGAANAFAPATAASSPFGVAAAAAAPAPAAAATPTGNIFGNVPKPEASVFGAANATAPPSGLFAAAAAGSPSPFGSPAAAPAAPTAAASSGGSIFGQAAALKPSGFGSPAAAGGSIFGGAANTAASPFGGGGSSIFGGGNSAQSSPAAAPSTSVFGQSVFGQTSTSGSGGNLFGASQPQVPAFGGGAGGSIFGGSASSSSPAASGGSIFGGGSSGGFGSFAQTNPTPGAFGSAFAQSSGSVAQTGFGSPQQQTQSPAGAFGAKPVFGGSPAFGASPTFGGAPTFGSPKGFGTFGASSGVVAAPAFGAPAKPPEGNIFETLGGTDTGGLSFGNLAQTGNTNNQKSTFGGSSFMTYR</sequence>
<dbReference type="PANTHER" id="PTHR23193:SF46">
    <property type="entry name" value="NUCLEAR PORE COMPLEX PROTEIN NUP214"/>
    <property type="match status" value="1"/>
</dbReference>
<feature type="region of interest" description="Disordered" evidence="13">
    <location>
        <begin position="1727"/>
        <end position="1749"/>
    </location>
</feature>
<evidence type="ECO:0000256" key="7">
    <source>
        <dbReference type="ARBA" id="ARBA00023132"/>
    </source>
</evidence>
<keyword evidence="8" id="KW-0539">Nucleus</keyword>
<reference evidence="15 16" key="1">
    <citation type="journal article" date="2007" name="Nature">
        <title>Evolution of genes and genomes on the Drosophila phylogeny.</title>
        <authorList>
            <consortium name="Drosophila 12 Genomes Consortium"/>
            <person name="Clark A.G."/>
            <person name="Eisen M.B."/>
            <person name="Smith D.R."/>
            <person name="Bergman C.M."/>
            <person name="Oliver B."/>
            <person name="Markow T.A."/>
            <person name="Kaufman T.C."/>
            <person name="Kellis M."/>
            <person name="Gelbart W."/>
            <person name="Iyer V.N."/>
            <person name="Pollard D.A."/>
            <person name="Sackton T.B."/>
            <person name="Larracuente A.M."/>
            <person name="Singh N.D."/>
            <person name="Abad J.P."/>
            <person name="Abt D.N."/>
            <person name="Adryan B."/>
            <person name="Aguade M."/>
            <person name="Akashi H."/>
            <person name="Anderson W.W."/>
            <person name="Aquadro C.F."/>
            <person name="Ardell D.H."/>
            <person name="Arguello R."/>
            <person name="Artieri C.G."/>
            <person name="Barbash D.A."/>
            <person name="Barker D."/>
            <person name="Barsanti P."/>
            <person name="Batterham P."/>
            <person name="Batzoglou S."/>
            <person name="Begun D."/>
            <person name="Bhutkar A."/>
            <person name="Blanco E."/>
            <person name="Bosak S.A."/>
            <person name="Bradley R.K."/>
            <person name="Brand A.D."/>
            <person name="Brent M.R."/>
            <person name="Brooks A.N."/>
            <person name="Brown R.H."/>
            <person name="Butlin R.K."/>
            <person name="Caggese C."/>
            <person name="Calvi B.R."/>
            <person name="Bernardo de Carvalho A."/>
            <person name="Caspi A."/>
            <person name="Castrezana S."/>
            <person name="Celniker S.E."/>
            <person name="Chang J.L."/>
            <person name="Chapple C."/>
            <person name="Chatterji S."/>
            <person name="Chinwalla A."/>
            <person name="Civetta A."/>
            <person name="Clifton S.W."/>
            <person name="Comeron J.M."/>
            <person name="Costello J.C."/>
            <person name="Coyne J.A."/>
            <person name="Daub J."/>
            <person name="David R.G."/>
            <person name="Delcher A.L."/>
            <person name="Delehaunty K."/>
            <person name="Do C.B."/>
            <person name="Ebling H."/>
            <person name="Edwards K."/>
            <person name="Eickbush T."/>
            <person name="Evans J.D."/>
            <person name="Filipski A."/>
            <person name="Findeiss S."/>
            <person name="Freyhult E."/>
            <person name="Fulton L."/>
            <person name="Fulton R."/>
            <person name="Garcia A.C."/>
            <person name="Gardiner A."/>
            <person name="Garfield D.A."/>
            <person name="Garvin B.E."/>
            <person name="Gibson G."/>
            <person name="Gilbert D."/>
            <person name="Gnerre S."/>
            <person name="Godfrey J."/>
            <person name="Good R."/>
            <person name="Gotea V."/>
            <person name="Gravely B."/>
            <person name="Greenberg A.J."/>
            <person name="Griffiths-Jones S."/>
            <person name="Gross S."/>
            <person name="Guigo R."/>
            <person name="Gustafson E.A."/>
            <person name="Haerty W."/>
            <person name="Hahn M.W."/>
            <person name="Halligan D.L."/>
            <person name="Halpern A.L."/>
            <person name="Halter G.M."/>
            <person name="Han M.V."/>
            <person name="Heger A."/>
            <person name="Hillier L."/>
            <person name="Hinrichs A.S."/>
            <person name="Holmes I."/>
            <person name="Hoskins R.A."/>
            <person name="Hubisz M.J."/>
            <person name="Hultmark D."/>
            <person name="Huntley M.A."/>
            <person name="Jaffe D.B."/>
            <person name="Jagadeeshan S."/>
            <person name="Jeck W.R."/>
            <person name="Johnson J."/>
            <person name="Jones C.D."/>
            <person name="Jordan W.C."/>
            <person name="Karpen G.H."/>
            <person name="Kataoka E."/>
            <person name="Keightley P.D."/>
            <person name="Kheradpour P."/>
            <person name="Kirkness E.F."/>
            <person name="Koerich L.B."/>
            <person name="Kristiansen K."/>
            <person name="Kudrna D."/>
            <person name="Kulathinal R.J."/>
            <person name="Kumar S."/>
            <person name="Kwok R."/>
            <person name="Lander E."/>
            <person name="Langley C.H."/>
            <person name="Lapoint R."/>
            <person name="Lazzaro B.P."/>
            <person name="Lee S.J."/>
            <person name="Levesque L."/>
            <person name="Li R."/>
            <person name="Lin C.F."/>
            <person name="Lin M.F."/>
            <person name="Lindblad-Toh K."/>
            <person name="Llopart A."/>
            <person name="Long M."/>
            <person name="Low L."/>
            <person name="Lozovsky E."/>
            <person name="Lu J."/>
            <person name="Luo M."/>
            <person name="Machado C.A."/>
            <person name="Makalowski W."/>
            <person name="Marzo M."/>
            <person name="Matsuda M."/>
            <person name="Matzkin L."/>
            <person name="McAllister B."/>
            <person name="McBride C.S."/>
            <person name="McKernan B."/>
            <person name="McKernan K."/>
            <person name="Mendez-Lago M."/>
            <person name="Minx P."/>
            <person name="Mollenhauer M.U."/>
            <person name="Montooth K."/>
            <person name="Mount S.M."/>
            <person name="Mu X."/>
            <person name="Myers E."/>
            <person name="Negre B."/>
            <person name="Newfeld S."/>
            <person name="Nielsen R."/>
            <person name="Noor M.A."/>
            <person name="O'Grady P."/>
            <person name="Pachter L."/>
            <person name="Papaceit M."/>
            <person name="Parisi M.J."/>
            <person name="Parisi M."/>
            <person name="Parts L."/>
            <person name="Pedersen J.S."/>
            <person name="Pesole G."/>
            <person name="Phillippy A.M."/>
            <person name="Ponting C.P."/>
            <person name="Pop M."/>
            <person name="Porcelli D."/>
            <person name="Powell J.R."/>
            <person name="Prohaska S."/>
            <person name="Pruitt K."/>
            <person name="Puig M."/>
            <person name="Quesneville H."/>
            <person name="Ram K.R."/>
            <person name="Rand D."/>
            <person name="Rasmussen M.D."/>
            <person name="Reed L.K."/>
            <person name="Reenan R."/>
            <person name="Reily A."/>
            <person name="Remington K.A."/>
            <person name="Rieger T.T."/>
            <person name="Ritchie M.G."/>
            <person name="Robin C."/>
            <person name="Rogers Y.H."/>
            <person name="Rohde C."/>
            <person name="Rozas J."/>
            <person name="Rubenfield M.J."/>
            <person name="Ruiz A."/>
            <person name="Russo S."/>
            <person name="Salzberg S.L."/>
            <person name="Sanchez-Gracia A."/>
            <person name="Saranga D.J."/>
            <person name="Sato H."/>
            <person name="Schaeffer S.W."/>
            <person name="Schatz M.C."/>
            <person name="Schlenke T."/>
            <person name="Schwartz R."/>
            <person name="Segarra C."/>
            <person name="Singh R.S."/>
            <person name="Sirot L."/>
            <person name="Sirota M."/>
            <person name="Sisneros N.B."/>
            <person name="Smith C.D."/>
            <person name="Smith T.F."/>
            <person name="Spieth J."/>
            <person name="Stage D.E."/>
            <person name="Stark A."/>
            <person name="Stephan W."/>
            <person name="Strausberg R.L."/>
            <person name="Strempel S."/>
            <person name="Sturgill D."/>
            <person name="Sutton G."/>
            <person name="Sutton G.G."/>
            <person name="Tao W."/>
            <person name="Teichmann S."/>
            <person name="Tobari Y.N."/>
            <person name="Tomimura Y."/>
            <person name="Tsolas J.M."/>
            <person name="Valente V.L."/>
            <person name="Venter E."/>
            <person name="Venter J.C."/>
            <person name="Vicario S."/>
            <person name="Vieira F.G."/>
            <person name="Vilella A.J."/>
            <person name="Villasante A."/>
            <person name="Walenz B."/>
            <person name="Wang J."/>
            <person name="Wasserman M."/>
            <person name="Watts T."/>
            <person name="Wilson D."/>
            <person name="Wilson R.K."/>
            <person name="Wing R.A."/>
            <person name="Wolfner M.F."/>
            <person name="Wong A."/>
            <person name="Wong G.K."/>
            <person name="Wu C.I."/>
            <person name="Wu G."/>
            <person name="Yamamoto D."/>
            <person name="Yang H.P."/>
            <person name="Yang S.P."/>
            <person name="Yorke J.A."/>
            <person name="Yoshida K."/>
            <person name="Zdobnov E."/>
            <person name="Zhang P."/>
            <person name="Zhang Y."/>
            <person name="Zimin A.V."/>
            <person name="Baldwin J."/>
            <person name="Abdouelleil A."/>
            <person name="Abdulkadir J."/>
            <person name="Abebe A."/>
            <person name="Abera B."/>
            <person name="Abreu J."/>
            <person name="Acer S.C."/>
            <person name="Aftuck L."/>
            <person name="Alexander A."/>
            <person name="An P."/>
            <person name="Anderson E."/>
            <person name="Anderson S."/>
            <person name="Arachi H."/>
            <person name="Azer M."/>
            <person name="Bachantsang P."/>
            <person name="Barry A."/>
            <person name="Bayul T."/>
            <person name="Berlin A."/>
            <person name="Bessette D."/>
            <person name="Bloom T."/>
            <person name="Blye J."/>
            <person name="Boguslavskiy L."/>
            <person name="Bonnet C."/>
            <person name="Boukhgalter B."/>
            <person name="Bourzgui I."/>
            <person name="Brown A."/>
            <person name="Cahill P."/>
            <person name="Channer S."/>
            <person name="Cheshatsang Y."/>
            <person name="Chuda L."/>
            <person name="Citroen M."/>
            <person name="Collymore A."/>
            <person name="Cooke P."/>
            <person name="Costello M."/>
            <person name="D'Aco K."/>
            <person name="Daza R."/>
            <person name="De Haan G."/>
            <person name="DeGray S."/>
            <person name="DeMaso C."/>
            <person name="Dhargay N."/>
            <person name="Dooley K."/>
            <person name="Dooley E."/>
            <person name="Doricent M."/>
            <person name="Dorje P."/>
            <person name="Dorjee K."/>
            <person name="Dupes A."/>
            <person name="Elong R."/>
            <person name="Falk J."/>
            <person name="Farina A."/>
            <person name="Faro S."/>
            <person name="Ferguson D."/>
            <person name="Fisher S."/>
            <person name="Foley C.D."/>
            <person name="Franke A."/>
            <person name="Friedrich D."/>
            <person name="Gadbois L."/>
            <person name="Gearin G."/>
            <person name="Gearin C.R."/>
            <person name="Giannoukos G."/>
            <person name="Goode T."/>
            <person name="Graham J."/>
            <person name="Grandbois E."/>
            <person name="Grewal S."/>
            <person name="Gyaltsen K."/>
            <person name="Hafez N."/>
            <person name="Hagos B."/>
            <person name="Hall J."/>
            <person name="Henson C."/>
            <person name="Hollinger A."/>
            <person name="Honan T."/>
            <person name="Huard M.D."/>
            <person name="Hughes L."/>
            <person name="Hurhula B."/>
            <person name="Husby M.E."/>
            <person name="Kamat A."/>
            <person name="Kanga B."/>
            <person name="Kashin S."/>
            <person name="Khazanovich D."/>
            <person name="Kisner P."/>
            <person name="Lance K."/>
            <person name="Lara M."/>
            <person name="Lee W."/>
            <person name="Lennon N."/>
            <person name="Letendre F."/>
            <person name="LeVine R."/>
            <person name="Lipovsky A."/>
            <person name="Liu X."/>
            <person name="Liu J."/>
            <person name="Liu S."/>
            <person name="Lokyitsang T."/>
            <person name="Lokyitsang Y."/>
            <person name="Lubonja R."/>
            <person name="Lui A."/>
            <person name="MacDonald P."/>
            <person name="Magnisalis V."/>
            <person name="Maru K."/>
            <person name="Matthews C."/>
            <person name="McCusker W."/>
            <person name="McDonough S."/>
            <person name="Mehta T."/>
            <person name="Meldrim J."/>
            <person name="Meneus L."/>
            <person name="Mihai O."/>
            <person name="Mihalev A."/>
            <person name="Mihova T."/>
            <person name="Mittelman R."/>
            <person name="Mlenga V."/>
            <person name="Montmayeur A."/>
            <person name="Mulrain L."/>
            <person name="Navidi A."/>
            <person name="Naylor J."/>
            <person name="Negash T."/>
            <person name="Nguyen T."/>
            <person name="Nguyen N."/>
            <person name="Nicol R."/>
            <person name="Norbu C."/>
            <person name="Norbu N."/>
            <person name="Novod N."/>
            <person name="O'Neill B."/>
            <person name="Osman S."/>
            <person name="Markiewicz E."/>
            <person name="Oyono O.L."/>
            <person name="Patti C."/>
            <person name="Phunkhang P."/>
            <person name="Pierre F."/>
            <person name="Priest M."/>
            <person name="Raghuraman S."/>
            <person name="Rege F."/>
            <person name="Reyes R."/>
            <person name="Rise C."/>
            <person name="Rogov P."/>
            <person name="Ross K."/>
            <person name="Ryan E."/>
            <person name="Settipalli S."/>
            <person name="Shea T."/>
            <person name="Sherpa N."/>
            <person name="Shi L."/>
            <person name="Shih D."/>
            <person name="Sparrow T."/>
            <person name="Spaulding J."/>
            <person name="Stalker J."/>
            <person name="Stange-Thomann N."/>
            <person name="Stavropoulos S."/>
            <person name="Stone C."/>
            <person name="Strader C."/>
            <person name="Tesfaye S."/>
            <person name="Thomson T."/>
            <person name="Thoulutsang Y."/>
            <person name="Thoulutsang D."/>
            <person name="Topham K."/>
            <person name="Topping I."/>
            <person name="Tsamla T."/>
            <person name="Vassiliev H."/>
            <person name="Vo A."/>
            <person name="Wangchuk T."/>
            <person name="Wangdi T."/>
            <person name="Weiand M."/>
            <person name="Wilkinson J."/>
            <person name="Wilson A."/>
            <person name="Yadav S."/>
            <person name="Young G."/>
            <person name="Yu Q."/>
            <person name="Zembek L."/>
            <person name="Zhong D."/>
            <person name="Zimmer A."/>
            <person name="Zwirko Z."/>
            <person name="Jaffe D.B."/>
            <person name="Alvarez P."/>
            <person name="Brockman W."/>
            <person name="Butler J."/>
            <person name="Chin C."/>
            <person name="Gnerre S."/>
            <person name="Grabherr M."/>
            <person name="Kleber M."/>
            <person name="Mauceli E."/>
            <person name="MacCallum I."/>
        </authorList>
    </citation>
    <scope>NUCLEOTIDE SEQUENCE [LARGE SCALE GENOMIC DNA]</scope>
    <source>
        <strain evidence="15">TSC#15010-1051.87</strain>
        <strain evidence="16">Tucson 15010-1051.87</strain>
    </source>
</reference>
<dbReference type="EMBL" id="CH940648">
    <property type="protein sequence ID" value="EDW60609.1"/>
    <property type="molecule type" value="Genomic_DNA"/>
</dbReference>
<dbReference type="GO" id="GO:0006606">
    <property type="term" value="P:protein import into nucleus"/>
    <property type="evidence" value="ECO:0007669"/>
    <property type="project" value="TreeGrafter"/>
</dbReference>
<keyword evidence="5" id="KW-0653">Protein transport</keyword>
<dbReference type="GO" id="GO:0005643">
    <property type="term" value="C:nuclear pore"/>
    <property type="evidence" value="ECO:0007669"/>
    <property type="project" value="UniProtKB-SubCell"/>
</dbReference>
<dbReference type="SMR" id="B4LK20"/>
<dbReference type="InterPro" id="IPR026054">
    <property type="entry name" value="Nucleoporin"/>
</dbReference>
<dbReference type="EMBL" id="CH940648">
    <property type="protein sequence ID" value="KRF79507.1"/>
    <property type="molecule type" value="Genomic_DNA"/>
</dbReference>
<gene>
    <name evidence="15" type="primary">Dvir\GJ20758</name>
    <name evidence="15" type="ORF">Dvir_GJ20758</name>
</gene>
<comment type="subcellular location">
    <subcellularLocation>
        <location evidence="1">Nucleus</location>
        <location evidence="1">Nuclear pore complex</location>
    </subcellularLocation>
</comment>
<protein>
    <recommendedName>
        <fullName evidence="9">Nuclear pore complex protein Nup214</fullName>
    </recommendedName>
    <alternativeName>
        <fullName evidence="11">214 kDa nucleoporin</fullName>
    </alternativeName>
    <alternativeName>
        <fullName evidence="10">Nucleoporin Nup214</fullName>
    </alternativeName>
</protein>
<dbReference type="eggNOG" id="KOG3630">
    <property type="taxonomic scope" value="Eukaryota"/>
</dbReference>
<keyword evidence="2" id="KW-0813">Transport</keyword>
<evidence type="ECO:0000256" key="3">
    <source>
        <dbReference type="ARBA" id="ARBA00022737"/>
    </source>
</evidence>
<evidence type="ECO:0000256" key="6">
    <source>
        <dbReference type="ARBA" id="ARBA00023010"/>
    </source>
</evidence>
<dbReference type="GO" id="GO:0006405">
    <property type="term" value="P:RNA export from nucleus"/>
    <property type="evidence" value="ECO:0007669"/>
    <property type="project" value="TreeGrafter"/>
</dbReference>
<evidence type="ECO:0000256" key="8">
    <source>
        <dbReference type="ARBA" id="ARBA00023242"/>
    </source>
</evidence>
<evidence type="ECO:0000256" key="2">
    <source>
        <dbReference type="ARBA" id="ARBA00022448"/>
    </source>
</evidence>
<dbReference type="Pfam" id="PF16755">
    <property type="entry name" value="Beta-prop_NUP159_NUP214"/>
    <property type="match status" value="1"/>
</dbReference>
<dbReference type="FunFam" id="2.130.10.10:FF:000142">
    <property type="entry name" value="Nuclear pore complex protein Nup214"/>
    <property type="match status" value="1"/>
</dbReference>
<evidence type="ECO:0000313" key="16">
    <source>
        <dbReference type="Proteomes" id="UP000008792"/>
    </source>
</evidence>
<keyword evidence="16" id="KW-1185">Reference proteome</keyword>
<evidence type="ECO:0000256" key="11">
    <source>
        <dbReference type="ARBA" id="ARBA00083901"/>
    </source>
</evidence>
<dbReference type="OrthoDB" id="248320at2759"/>
<name>B4LK20_DROVI</name>
<proteinExistence type="predicted"/>
<dbReference type="HOGENOM" id="CLU_247466_0_0_1"/>